<feature type="compositionally biased region" description="Basic and acidic residues" evidence="1">
    <location>
        <begin position="187"/>
        <end position="196"/>
    </location>
</feature>
<comment type="caution">
    <text evidence="2">The sequence shown here is derived from an EMBL/GenBank/DDBJ whole genome shotgun (WGS) entry which is preliminary data.</text>
</comment>
<proteinExistence type="predicted"/>
<sequence length="196" mass="22165">MISQRGIAPNPDKMVVVQAMQSPHMQKELLAQLVASDVLQFYLAVSELALSSILKREEKKVQIADEYQRMHPRDSRRGPRVIQLSRSRRAVGLVVVCGRGKQPGRRRGWWSWVCSISSLPARRLSLSFSVESLLACELSSLALIAPIWRTLQHTSPERWCAHRPRFLCDGAGYLPPEPSPESSVHPPIDRPGRRTR</sequence>
<evidence type="ECO:0000313" key="2">
    <source>
        <dbReference type="EMBL" id="GAA0187497.1"/>
    </source>
</evidence>
<accession>A0AAV3S3Q6</accession>
<dbReference type="EMBL" id="BAABME010014777">
    <property type="protein sequence ID" value="GAA0187497.1"/>
    <property type="molecule type" value="Genomic_DNA"/>
</dbReference>
<reference evidence="2 3" key="1">
    <citation type="submission" date="2024-01" db="EMBL/GenBank/DDBJ databases">
        <title>The complete chloroplast genome sequence of Lithospermum erythrorhizon: insights into the phylogenetic relationship among Boraginaceae species and the maternal lineages of purple gromwells.</title>
        <authorList>
            <person name="Okada T."/>
            <person name="Watanabe K."/>
        </authorList>
    </citation>
    <scope>NUCLEOTIDE SEQUENCE [LARGE SCALE GENOMIC DNA]</scope>
</reference>
<evidence type="ECO:0000313" key="3">
    <source>
        <dbReference type="Proteomes" id="UP001454036"/>
    </source>
</evidence>
<evidence type="ECO:0000256" key="1">
    <source>
        <dbReference type="SAM" id="MobiDB-lite"/>
    </source>
</evidence>
<dbReference type="AlphaFoldDB" id="A0AAV3S3Q6"/>
<keyword evidence="3" id="KW-1185">Reference proteome</keyword>
<protein>
    <submittedName>
        <fullName evidence="2">Uncharacterized protein</fullName>
    </submittedName>
</protein>
<feature type="region of interest" description="Disordered" evidence="1">
    <location>
        <begin position="173"/>
        <end position="196"/>
    </location>
</feature>
<organism evidence="2 3">
    <name type="scientific">Lithospermum erythrorhizon</name>
    <name type="common">Purple gromwell</name>
    <name type="synonym">Lithospermum officinale var. erythrorhizon</name>
    <dbReference type="NCBI Taxonomy" id="34254"/>
    <lineage>
        <taxon>Eukaryota</taxon>
        <taxon>Viridiplantae</taxon>
        <taxon>Streptophyta</taxon>
        <taxon>Embryophyta</taxon>
        <taxon>Tracheophyta</taxon>
        <taxon>Spermatophyta</taxon>
        <taxon>Magnoliopsida</taxon>
        <taxon>eudicotyledons</taxon>
        <taxon>Gunneridae</taxon>
        <taxon>Pentapetalae</taxon>
        <taxon>asterids</taxon>
        <taxon>lamiids</taxon>
        <taxon>Boraginales</taxon>
        <taxon>Boraginaceae</taxon>
        <taxon>Boraginoideae</taxon>
        <taxon>Lithospermeae</taxon>
        <taxon>Lithospermum</taxon>
    </lineage>
</organism>
<name>A0AAV3S3Q6_LITER</name>
<gene>
    <name evidence="2" type="ORF">LIER_34785</name>
</gene>
<dbReference type="Proteomes" id="UP001454036">
    <property type="component" value="Unassembled WGS sequence"/>
</dbReference>